<gene>
    <name evidence="2" type="ORF">BCF38_101572</name>
    <name evidence="3" type="ORF">SAMN05421539_101572</name>
</gene>
<evidence type="ECO:0000313" key="2">
    <source>
        <dbReference type="EMBL" id="PWJ22163.1"/>
    </source>
</evidence>
<evidence type="ECO:0000313" key="3">
    <source>
        <dbReference type="EMBL" id="SSA38441.1"/>
    </source>
</evidence>
<dbReference type="AlphaFoldDB" id="A0A2Y9A1L9"/>
<organism evidence="3 5">
    <name type="scientific">Jannaschia seohaensis</name>
    <dbReference type="NCBI Taxonomy" id="475081"/>
    <lineage>
        <taxon>Bacteria</taxon>
        <taxon>Pseudomonadati</taxon>
        <taxon>Pseudomonadota</taxon>
        <taxon>Alphaproteobacteria</taxon>
        <taxon>Rhodobacterales</taxon>
        <taxon>Roseobacteraceae</taxon>
        <taxon>Jannaschia</taxon>
    </lineage>
</organism>
<reference evidence="3 5" key="1">
    <citation type="submission" date="2016-10" db="EMBL/GenBank/DDBJ databases">
        <authorList>
            <person name="Cai Z."/>
        </authorList>
    </citation>
    <scope>NUCLEOTIDE SEQUENCE [LARGE SCALE GENOMIC DNA]</scope>
    <source>
        <strain evidence="3 5">DSM 25227</strain>
    </source>
</reference>
<dbReference type="Pfam" id="PF11431">
    <property type="entry name" value="Transport_MerF"/>
    <property type="match status" value="1"/>
</dbReference>
<dbReference type="Proteomes" id="UP000245839">
    <property type="component" value="Unassembled WGS sequence"/>
</dbReference>
<dbReference type="NCBIfam" id="NF033565">
    <property type="entry name" value="trans_MerF"/>
    <property type="match status" value="1"/>
</dbReference>
<dbReference type="RefSeq" id="WP_109562743.1">
    <property type="nucleotide sequence ID" value="NZ_QGDJ01000001.1"/>
</dbReference>
<feature type="transmembrane region" description="Helical" evidence="1">
    <location>
        <begin position="36"/>
        <end position="57"/>
    </location>
</feature>
<evidence type="ECO:0000256" key="1">
    <source>
        <dbReference type="SAM" id="Phobius"/>
    </source>
</evidence>
<keyword evidence="4" id="KW-1185">Reference proteome</keyword>
<evidence type="ECO:0000313" key="4">
    <source>
        <dbReference type="Proteomes" id="UP000245839"/>
    </source>
</evidence>
<dbReference type="EMBL" id="QGDJ01000001">
    <property type="protein sequence ID" value="PWJ22163.1"/>
    <property type="molecule type" value="Genomic_DNA"/>
</dbReference>
<evidence type="ECO:0000313" key="5">
    <source>
        <dbReference type="Proteomes" id="UP000251571"/>
    </source>
</evidence>
<proteinExistence type="predicted"/>
<dbReference type="Gene3D" id="1.10.287.910">
    <property type="entry name" value="bacterial mercury transporter, merf"/>
    <property type="match status" value="1"/>
</dbReference>
<dbReference type="EMBL" id="UETC01000001">
    <property type="protein sequence ID" value="SSA38441.1"/>
    <property type="molecule type" value="Genomic_DNA"/>
</dbReference>
<protein>
    <submittedName>
        <fullName evidence="3">Mercuric ion transport protein</fullName>
    </submittedName>
</protein>
<sequence length="63" mass="6679">MLKTGLLGLAVTAICCFTPILPFALGAIGFGAAIAWLDWVLLPALAGFAGLTAWALIRRRTHR</sequence>
<keyword evidence="1" id="KW-1133">Transmembrane helix</keyword>
<reference evidence="2 4" key="2">
    <citation type="submission" date="2018-03" db="EMBL/GenBank/DDBJ databases">
        <title>Genomic Encyclopedia of Archaeal and Bacterial Type Strains, Phase II (KMG-II): from individual species to whole genera.</title>
        <authorList>
            <person name="Goeker M."/>
        </authorList>
    </citation>
    <scope>NUCLEOTIDE SEQUENCE [LARGE SCALE GENOMIC DNA]</scope>
    <source>
        <strain evidence="2 4">DSM 25227</strain>
    </source>
</reference>
<dbReference type="GO" id="GO:0016020">
    <property type="term" value="C:membrane"/>
    <property type="evidence" value="ECO:0007669"/>
    <property type="project" value="InterPro"/>
</dbReference>
<dbReference type="Proteomes" id="UP000251571">
    <property type="component" value="Unassembled WGS sequence"/>
</dbReference>
<keyword evidence="1" id="KW-0472">Membrane</keyword>
<accession>A0A2Y9A1L9</accession>
<name>A0A2Y9A1L9_9RHOB</name>
<dbReference type="InterPro" id="IPR021091">
    <property type="entry name" value="Mercury_ion_transport_MerF"/>
</dbReference>
<keyword evidence="1" id="KW-0812">Transmembrane</keyword>